<feature type="chain" id="PRO_5014019756" evidence="2">
    <location>
        <begin position="19"/>
        <end position="142"/>
    </location>
</feature>
<dbReference type="InterPro" id="IPR050098">
    <property type="entry name" value="TFPI/VKTCI-like"/>
</dbReference>
<dbReference type="AlphaFoldDB" id="A0A0C9S5Z0"/>
<sequence>MKGGRFAAVLLVLTICRAGEVYDPRPVVRKCEAPRDEGTGSGSERKYFFNSNSRDCKAYTYTGHGGFYDQVNRFNSRLECETTCRCYLRLDQGSGQLHSQRYYYDRPGHSCNQFTYLGGGGNENNYYDRMACRDACMSSGGR</sequence>
<name>A0A0C9S5Z0_CONTD</name>
<evidence type="ECO:0000256" key="1">
    <source>
        <dbReference type="ARBA" id="ARBA00023157"/>
    </source>
</evidence>
<dbReference type="Gene3D" id="4.10.410.10">
    <property type="entry name" value="Pancreatic trypsin inhibitor Kunitz domain"/>
    <property type="match status" value="2"/>
</dbReference>
<dbReference type="GO" id="GO:0004867">
    <property type="term" value="F:serine-type endopeptidase inhibitor activity"/>
    <property type="evidence" value="ECO:0007669"/>
    <property type="project" value="InterPro"/>
</dbReference>
<feature type="domain" description="BPTI/Kunitz inhibitor" evidence="3">
    <location>
        <begin position="31"/>
        <end position="84"/>
    </location>
</feature>
<dbReference type="EMBL" id="GCVM01000007">
    <property type="protein sequence ID" value="JAI17982.1"/>
    <property type="molecule type" value="Transcribed_RNA"/>
</dbReference>
<feature type="domain" description="BPTI/Kunitz inhibitor" evidence="3">
    <location>
        <begin position="86"/>
        <end position="136"/>
    </location>
</feature>
<dbReference type="InterPro" id="IPR036880">
    <property type="entry name" value="Kunitz_BPTI_sf"/>
</dbReference>
<dbReference type="PANTHER" id="PTHR10083">
    <property type="entry name" value="KUNITZ-TYPE PROTEASE INHIBITOR-RELATED"/>
    <property type="match status" value="1"/>
</dbReference>
<proteinExistence type="predicted"/>
<evidence type="ECO:0000313" key="4">
    <source>
        <dbReference type="EMBL" id="JAG92869.1"/>
    </source>
</evidence>
<evidence type="ECO:0000259" key="3">
    <source>
        <dbReference type="PROSITE" id="PS50279"/>
    </source>
</evidence>
<dbReference type="Pfam" id="PF00014">
    <property type="entry name" value="Kunitz_BPTI"/>
    <property type="match status" value="1"/>
</dbReference>
<reference evidence="5" key="2">
    <citation type="submission" date="2015-04" db="EMBL/GenBank/DDBJ databases">
        <authorList>
            <person name="Syromyatnikov M.Y."/>
            <person name="Popov V.N."/>
        </authorList>
    </citation>
    <scope>NUCLEOTIDE SEQUENCE</scope>
    <source>
        <tissue evidence="5">Venom duct</tissue>
    </source>
</reference>
<evidence type="ECO:0000256" key="2">
    <source>
        <dbReference type="SAM" id="SignalP"/>
    </source>
</evidence>
<dbReference type="PANTHER" id="PTHR10083:SF374">
    <property type="entry name" value="BPTI_KUNITZ INHIBITOR DOMAIN-CONTAINING PROTEIN"/>
    <property type="match status" value="1"/>
</dbReference>
<feature type="signal peptide" evidence="2">
    <location>
        <begin position="1"/>
        <end position="18"/>
    </location>
</feature>
<accession>A0A0C9S5Z0</accession>
<keyword evidence="2" id="KW-0732">Signal</keyword>
<reference evidence="4" key="1">
    <citation type="journal article" date="2015" name="Mar. Biotechnol.">
        <title>High conopeptide diversity in Conus tribblei revealed through analysis of venom duct transcriptome using two high-throughput sequencing platforms.</title>
        <authorList>
            <person name="Barghi N."/>
            <person name="Concepcion G.P."/>
            <person name="Olivera B.M."/>
            <person name="Lluisma A.O."/>
        </authorList>
    </citation>
    <scope>NUCLEOTIDE SEQUENCE</scope>
    <source>
        <tissue evidence="4">Venom duct</tissue>
    </source>
</reference>
<evidence type="ECO:0000313" key="5">
    <source>
        <dbReference type="EMBL" id="JAI17982.1"/>
    </source>
</evidence>
<protein>
    <submittedName>
        <fullName evidence="4">Ctr_79_T conopeptide</fullName>
    </submittedName>
    <submittedName>
        <fullName evidence="5">Ctr_Kun_3 conopeptide</fullName>
    </submittedName>
</protein>
<dbReference type="SMART" id="SM00131">
    <property type="entry name" value="KU"/>
    <property type="match status" value="2"/>
</dbReference>
<organism evidence="4">
    <name type="scientific">Conus tribblei</name>
    <name type="common">Tribble's cone</name>
    <name type="synonym">Splinoconus tribblei</name>
    <dbReference type="NCBI Taxonomy" id="101761"/>
    <lineage>
        <taxon>Eukaryota</taxon>
        <taxon>Metazoa</taxon>
        <taxon>Spiralia</taxon>
        <taxon>Lophotrochozoa</taxon>
        <taxon>Mollusca</taxon>
        <taxon>Gastropoda</taxon>
        <taxon>Caenogastropoda</taxon>
        <taxon>Neogastropoda</taxon>
        <taxon>Conoidea</taxon>
        <taxon>Conidae</taxon>
        <taxon>Conus</taxon>
        <taxon>Splinoconus</taxon>
    </lineage>
</organism>
<keyword evidence="1" id="KW-1015">Disulfide bond</keyword>
<dbReference type="GO" id="GO:0005615">
    <property type="term" value="C:extracellular space"/>
    <property type="evidence" value="ECO:0007669"/>
    <property type="project" value="TreeGrafter"/>
</dbReference>
<dbReference type="SUPFAM" id="SSF57362">
    <property type="entry name" value="BPTI-like"/>
    <property type="match status" value="2"/>
</dbReference>
<dbReference type="PROSITE" id="PS50279">
    <property type="entry name" value="BPTI_KUNITZ_2"/>
    <property type="match status" value="2"/>
</dbReference>
<dbReference type="CDD" id="cd22593">
    <property type="entry name" value="Kunitz_conkunitzin"/>
    <property type="match status" value="2"/>
</dbReference>
<dbReference type="EMBL" id="GCJM01000009">
    <property type="protein sequence ID" value="JAG92869.1"/>
    <property type="molecule type" value="Transcribed_RNA"/>
</dbReference>
<dbReference type="InterPro" id="IPR002223">
    <property type="entry name" value="Kunitz_BPTI"/>
</dbReference>